<dbReference type="RefSeq" id="WP_143949597.1">
    <property type="nucleotide sequence ID" value="NZ_BAABMB010000001.1"/>
</dbReference>
<dbReference type="OrthoDB" id="8956912at2"/>
<sequence length="288" mass="30105">MDITKAFIKAKQPCTDGFRWYVRNARQDSTYQELLDALVQAGRVQDACWLLEQFGPTDAVLALDTLEAGDFVFAGTLQVRRGIDVDGVLMTGRGIRAGGGVRVGENLGAGGDVVCDGALICGGALKAEGRLQAAWSIQVGGELDCEDLRVGWDLECEKSATVRGHARIGQVVRAGGGLHCAKNLQAGGGIECVGDLSAGQGIEAGDLLQGGGHVRAGWGIKVRGDLLAAGAIRAGESLCAEGEIRAGEGYGVYAGLDVRVQVWEDSARVHASRLPEALRSGCWAGPLY</sequence>
<evidence type="ECO:0000313" key="2">
    <source>
        <dbReference type="Proteomes" id="UP000318405"/>
    </source>
</evidence>
<dbReference type="AlphaFoldDB" id="A0A556AGN0"/>
<gene>
    <name evidence="1" type="ORF">FOZ76_17595</name>
</gene>
<organism evidence="1 2">
    <name type="scientific">Verticiella sediminum</name>
    <dbReference type="NCBI Taxonomy" id="1247510"/>
    <lineage>
        <taxon>Bacteria</taxon>
        <taxon>Pseudomonadati</taxon>
        <taxon>Pseudomonadota</taxon>
        <taxon>Betaproteobacteria</taxon>
        <taxon>Burkholderiales</taxon>
        <taxon>Alcaligenaceae</taxon>
        <taxon>Verticiella</taxon>
    </lineage>
</organism>
<evidence type="ECO:0008006" key="3">
    <source>
        <dbReference type="Google" id="ProtNLM"/>
    </source>
</evidence>
<dbReference type="Proteomes" id="UP000318405">
    <property type="component" value="Unassembled WGS sequence"/>
</dbReference>
<keyword evidence="2" id="KW-1185">Reference proteome</keyword>
<proteinExistence type="predicted"/>
<name>A0A556AGN0_9BURK</name>
<dbReference type="EMBL" id="VLTJ01000031">
    <property type="protein sequence ID" value="TSH92047.1"/>
    <property type="molecule type" value="Genomic_DNA"/>
</dbReference>
<comment type="caution">
    <text evidence="1">The sequence shown here is derived from an EMBL/GenBank/DDBJ whole genome shotgun (WGS) entry which is preliminary data.</text>
</comment>
<evidence type="ECO:0000313" key="1">
    <source>
        <dbReference type="EMBL" id="TSH92047.1"/>
    </source>
</evidence>
<reference evidence="1 2" key="1">
    <citation type="submission" date="2019-07" db="EMBL/GenBank/DDBJ databases">
        <title>Qingshengfaniella alkalisoli gen. nov., sp. nov., isolated from saline soil.</title>
        <authorList>
            <person name="Xu L."/>
            <person name="Huang X.-X."/>
            <person name="Sun J.-Q."/>
        </authorList>
    </citation>
    <scope>NUCLEOTIDE SEQUENCE [LARGE SCALE GENOMIC DNA]</scope>
    <source>
        <strain evidence="1 2">DSM 27279</strain>
    </source>
</reference>
<accession>A0A556AGN0</accession>
<protein>
    <recommendedName>
        <fullName evidence="3">DUF342 domain-containing protein</fullName>
    </recommendedName>
</protein>